<gene>
    <name evidence="1" type="ORF">POCTA_138.1.T1160027</name>
</gene>
<evidence type="ECO:0000313" key="1">
    <source>
        <dbReference type="EMBL" id="CAD8198092.1"/>
    </source>
</evidence>
<comment type="caution">
    <text evidence="1">The sequence shown here is derived from an EMBL/GenBank/DDBJ whole genome shotgun (WGS) entry which is preliminary data.</text>
</comment>
<accession>A0A8S1XB88</accession>
<proteinExistence type="predicted"/>
<evidence type="ECO:0000313" key="2">
    <source>
        <dbReference type="Proteomes" id="UP000683925"/>
    </source>
</evidence>
<keyword evidence="2" id="KW-1185">Reference proteome</keyword>
<protein>
    <submittedName>
        <fullName evidence="1">Uncharacterized protein</fullName>
    </submittedName>
</protein>
<dbReference type="AlphaFoldDB" id="A0A8S1XB88"/>
<sequence>MISKEYHKQQPVQLEYNQIYWIKQMNENFNYLNFILIRLKNSTYQQKVEKQNEKQGNKNISLFQVFPLKSKVFLINCQG</sequence>
<organism evidence="1 2">
    <name type="scientific">Paramecium octaurelia</name>
    <dbReference type="NCBI Taxonomy" id="43137"/>
    <lineage>
        <taxon>Eukaryota</taxon>
        <taxon>Sar</taxon>
        <taxon>Alveolata</taxon>
        <taxon>Ciliophora</taxon>
        <taxon>Intramacronucleata</taxon>
        <taxon>Oligohymenophorea</taxon>
        <taxon>Peniculida</taxon>
        <taxon>Parameciidae</taxon>
        <taxon>Paramecium</taxon>
    </lineage>
</organism>
<dbReference type="EMBL" id="CAJJDP010000116">
    <property type="protein sequence ID" value="CAD8198092.1"/>
    <property type="molecule type" value="Genomic_DNA"/>
</dbReference>
<dbReference type="Proteomes" id="UP000683925">
    <property type="component" value="Unassembled WGS sequence"/>
</dbReference>
<reference evidence="1" key="1">
    <citation type="submission" date="2021-01" db="EMBL/GenBank/DDBJ databases">
        <authorList>
            <consortium name="Genoscope - CEA"/>
            <person name="William W."/>
        </authorList>
    </citation>
    <scope>NUCLEOTIDE SEQUENCE</scope>
</reference>
<name>A0A8S1XB88_PAROT</name>